<dbReference type="PROSITE" id="PS00622">
    <property type="entry name" value="HTH_LUXR_1"/>
    <property type="match status" value="1"/>
</dbReference>
<feature type="domain" description="HTH luxR-type" evidence="4">
    <location>
        <begin position="128"/>
        <end position="193"/>
    </location>
</feature>
<evidence type="ECO:0000256" key="2">
    <source>
        <dbReference type="ARBA" id="ARBA00023125"/>
    </source>
</evidence>
<keyword evidence="3" id="KW-0804">Transcription</keyword>
<proteinExistence type="predicted"/>
<dbReference type="InterPro" id="IPR016032">
    <property type="entry name" value="Sig_transdc_resp-reg_C-effctor"/>
</dbReference>
<dbReference type="GO" id="GO:0003677">
    <property type="term" value="F:DNA binding"/>
    <property type="evidence" value="ECO:0007669"/>
    <property type="project" value="UniProtKB-KW"/>
</dbReference>
<organism evidence="5">
    <name type="scientific">Streptomyces haneummycinicus</name>
    <dbReference type="NCBI Taxonomy" id="3074435"/>
    <lineage>
        <taxon>Bacteria</taxon>
        <taxon>Bacillati</taxon>
        <taxon>Actinomycetota</taxon>
        <taxon>Actinomycetes</taxon>
        <taxon>Kitasatosporales</taxon>
        <taxon>Streptomycetaceae</taxon>
        <taxon>Streptomyces</taxon>
    </lineage>
</organism>
<gene>
    <name evidence="5" type="ORF">SHKM778_77980</name>
</gene>
<name>A0AAT9HUZ2_9ACTN</name>
<dbReference type="PROSITE" id="PS50043">
    <property type="entry name" value="HTH_LUXR_2"/>
    <property type="match status" value="1"/>
</dbReference>
<protein>
    <submittedName>
        <fullName evidence="5">Response regulator transcription factor</fullName>
    </submittedName>
</protein>
<sequence length="217" mass="23695">MKRIILSVQSTSLRRRIRRILTADGCDWDVTECGSAEVSRSFTSADVVITQSNALGVLNRVGIPVIVLVDGDRDDFWGSTHYPHVAGVLDRDDPHDEIVTAVREVGRGRGWISPELVSMMLSAATPHSEVDVTELTCRENEVMNLVAQGHSNSEVADRLCIELSTVKFHVSNILRKLGCRDRVQLAAMLHAQSCRKAGCSCGDTGRPAVIGTNEAPF</sequence>
<dbReference type="SMART" id="SM00421">
    <property type="entry name" value="HTH_LUXR"/>
    <property type="match status" value="1"/>
</dbReference>
<dbReference type="Gene3D" id="3.40.50.2300">
    <property type="match status" value="1"/>
</dbReference>
<evidence type="ECO:0000259" key="4">
    <source>
        <dbReference type="PROSITE" id="PS50043"/>
    </source>
</evidence>
<dbReference type="PANTHER" id="PTHR44688:SF16">
    <property type="entry name" value="DNA-BINDING TRANSCRIPTIONAL ACTIVATOR DEVR_DOSR"/>
    <property type="match status" value="1"/>
</dbReference>
<evidence type="ECO:0000313" key="5">
    <source>
        <dbReference type="EMBL" id="BFO21410.1"/>
    </source>
</evidence>
<dbReference type="Pfam" id="PF00196">
    <property type="entry name" value="GerE"/>
    <property type="match status" value="1"/>
</dbReference>
<accession>A0AAT9HUZ2</accession>
<reference evidence="5" key="2">
    <citation type="submission" date="2024-07" db="EMBL/GenBank/DDBJ databases">
        <title>Streptomyces haneummycinica sp. nov., a new antibiotic-producing actinobacterium isolated from marine sediment.</title>
        <authorList>
            <person name="Uemura M."/>
            <person name="Hamada M."/>
            <person name="Hirano S."/>
            <person name="Kobayashi K."/>
            <person name="Ohshiro T."/>
            <person name="Kobayashi T."/>
            <person name="Terahara T."/>
        </authorList>
    </citation>
    <scope>NUCLEOTIDE SEQUENCE</scope>
    <source>
        <strain evidence="5">KM77-8</strain>
    </source>
</reference>
<evidence type="ECO:0000256" key="1">
    <source>
        <dbReference type="ARBA" id="ARBA00023015"/>
    </source>
</evidence>
<reference evidence="5" key="1">
    <citation type="submission" date="2024-06" db="EMBL/GenBank/DDBJ databases">
        <authorList>
            <consortium name="consrtm"/>
            <person name="Uemura M."/>
            <person name="Terahara T."/>
        </authorList>
    </citation>
    <scope>NUCLEOTIDE SEQUENCE</scope>
    <source>
        <strain evidence="5">KM77-8</strain>
    </source>
</reference>
<dbReference type="PANTHER" id="PTHR44688">
    <property type="entry name" value="DNA-BINDING TRANSCRIPTIONAL ACTIVATOR DEVR_DOSR"/>
    <property type="match status" value="1"/>
</dbReference>
<dbReference type="EMBL" id="AP035768">
    <property type="protein sequence ID" value="BFO21410.1"/>
    <property type="molecule type" value="Genomic_DNA"/>
</dbReference>
<evidence type="ECO:0000256" key="3">
    <source>
        <dbReference type="ARBA" id="ARBA00023163"/>
    </source>
</evidence>
<dbReference type="CDD" id="cd06170">
    <property type="entry name" value="LuxR_C_like"/>
    <property type="match status" value="1"/>
</dbReference>
<dbReference type="GO" id="GO:0006355">
    <property type="term" value="P:regulation of DNA-templated transcription"/>
    <property type="evidence" value="ECO:0007669"/>
    <property type="project" value="InterPro"/>
</dbReference>
<dbReference type="InterPro" id="IPR000792">
    <property type="entry name" value="Tscrpt_reg_LuxR_C"/>
</dbReference>
<dbReference type="AlphaFoldDB" id="A0AAT9HUZ2"/>
<keyword evidence="2" id="KW-0238">DNA-binding</keyword>
<dbReference type="SUPFAM" id="SSF46894">
    <property type="entry name" value="C-terminal effector domain of the bipartite response regulators"/>
    <property type="match status" value="1"/>
</dbReference>
<dbReference type="PRINTS" id="PR00038">
    <property type="entry name" value="HTHLUXR"/>
</dbReference>
<keyword evidence="1" id="KW-0805">Transcription regulation</keyword>